<feature type="domain" description="Peptidase M1 membrane alanine aminopeptidase" evidence="14">
    <location>
        <begin position="236"/>
        <end position="449"/>
    </location>
</feature>
<evidence type="ECO:0000256" key="10">
    <source>
        <dbReference type="ARBA" id="ARBA00022833"/>
    </source>
</evidence>
<dbReference type="GO" id="GO:0016285">
    <property type="term" value="F:alanyl aminopeptidase activity"/>
    <property type="evidence" value="ECO:0007669"/>
    <property type="project" value="UniProtKB-EC"/>
</dbReference>
<evidence type="ECO:0000256" key="8">
    <source>
        <dbReference type="ARBA" id="ARBA00022723"/>
    </source>
</evidence>
<dbReference type="GO" id="GO:0042277">
    <property type="term" value="F:peptide binding"/>
    <property type="evidence" value="ECO:0007669"/>
    <property type="project" value="TreeGrafter"/>
</dbReference>
<dbReference type="InterPro" id="IPR012778">
    <property type="entry name" value="Pept_M1_aminopeptidase"/>
</dbReference>
<dbReference type="PRINTS" id="PR00756">
    <property type="entry name" value="ALADIPTASE"/>
</dbReference>
<dbReference type="InterPro" id="IPR042097">
    <property type="entry name" value="Aminopeptidase_N-like_N_sf"/>
</dbReference>
<dbReference type="AlphaFoldDB" id="A0A076N1B7"/>
<dbReference type="Pfam" id="PF01433">
    <property type="entry name" value="Peptidase_M1"/>
    <property type="match status" value="1"/>
</dbReference>
<sequence length="843" mass="92249">MTVEHRTAAKRALTRDEAAVRAAEVGELHYTFTLDLARGDREFATSTVARFHVRTGAAPVFLDFTGEVDAVECDGSPVPGSAHDGTRVRLDVGPGAHTVRVTGRAQYSRTGEGLHRFRDPLDGRVYLHTKFEPFAAHTVFACFDQPDLKATVELTVTAEDGWVVIANAEPADPDPPAAGGRRVWRFRPTPPLPPYLVAFAAGPFRRIGSRHGPVPMGLYARDSLAAELTADAPEIFDVVAKGLDFFASLFGVPYPFGKYDQVFAPEYAFGGMEHPGCVTLNERFLFRHRVTADTRRRRAEVLLHEMAHMWFGDYVTMRWWDDLWLNESFAEAMSVAAQAEVTPYGDGWTPYAHHALPAARHAERLPTSHPIRAVTGDTDAARVNFGPIVYKRGAAVLHDLAEHLGWVTFTAGVRAYLRAHAWGNATLDDFVAALRRVSGADVDRWVAEWVLRRGINTVEVSRTGNGARVTQTADRDGGRRHLTVRCAGFDDRDGALVLRDQVTVPLTPDRPAASEIPAADLLVPNADAVCHVAVRLDPESRRAALRALSTVEDARTRAVVWGALWDDVLDARLAARDYATAVLTHAQAEPDAGVVEALGQRAVQALREYADPADRDELLAAWADGVRDRLARAAPGSDQQFVLARVLVDALPGHDDLLTMIARGRPPWPGLRVDPGLRWRAVLRLAVTGRLVDELVDETLDADPGDSGRRNALTARAARPTVPAKEDAWAELLGDGLSLAEKKAVMAGWRHPEQATVLTPFASWYPRTLVNLCRTARPEFTVAFARALYPRFTTAEQRVLAETDELVREAALPGAVCKAVAEERAELVLLRAARACDGTSALS</sequence>
<gene>
    <name evidence="17" type="primary">pepN</name>
    <name evidence="17" type="ORF">AMETH_4533</name>
</gene>
<keyword evidence="11" id="KW-0482">Metalloprotease</keyword>
<dbReference type="eggNOG" id="COG0308">
    <property type="taxonomic scope" value="Bacteria"/>
</dbReference>
<evidence type="ECO:0000259" key="16">
    <source>
        <dbReference type="Pfam" id="PF17900"/>
    </source>
</evidence>
<dbReference type="SUPFAM" id="SSF55486">
    <property type="entry name" value="Metalloproteases ('zincins'), catalytic domain"/>
    <property type="match status" value="1"/>
</dbReference>
<dbReference type="InterPro" id="IPR045357">
    <property type="entry name" value="Aminopeptidase_N-like_N"/>
</dbReference>
<dbReference type="InterPro" id="IPR001930">
    <property type="entry name" value="Peptidase_M1"/>
</dbReference>
<dbReference type="EMBL" id="CP009110">
    <property type="protein sequence ID" value="AIJ24625.1"/>
    <property type="molecule type" value="Genomic_DNA"/>
</dbReference>
<feature type="domain" description="ERAP1-like C-terminal" evidence="15">
    <location>
        <begin position="522"/>
        <end position="824"/>
    </location>
</feature>
<comment type="cofactor">
    <cofactor evidence="2">
        <name>Zn(2+)</name>
        <dbReference type="ChEBI" id="CHEBI:29105"/>
    </cofactor>
</comment>
<dbReference type="KEGG" id="amq:AMETH_4533"/>
<keyword evidence="6 17" id="KW-0031">Aminopeptidase</keyword>
<evidence type="ECO:0000313" key="17">
    <source>
        <dbReference type="EMBL" id="AIJ24625.1"/>
    </source>
</evidence>
<dbReference type="GO" id="GO:0006508">
    <property type="term" value="P:proteolysis"/>
    <property type="evidence" value="ECO:0007669"/>
    <property type="project" value="UniProtKB-KW"/>
</dbReference>
<proteinExistence type="inferred from homology"/>
<evidence type="ECO:0000313" key="18">
    <source>
        <dbReference type="Proteomes" id="UP000062973"/>
    </source>
</evidence>
<organism evidence="17 18">
    <name type="scientific">Amycolatopsis methanolica 239</name>
    <dbReference type="NCBI Taxonomy" id="1068978"/>
    <lineage>
        <taxon>Bacteria</taxon>
        <taxon>Bacillati</taxon>
        <taxon>Actinomycetota</taxon>
        <taxon>Actinomycetes</taxon>
        <taxon>Pseudonocardiales</taxon>
        <taxon>Pseudonocardiaceae</taxon>
        <taxon>Amycolatopsis</taxon>
        <taxon>Amycolatopsis methanolica group</taxon>
    </lineage>
</organism>
<evidence type="ECO:0000256" key="11">
    <source>
        <dbReference type="ARBA" id="ARBA00023049"/>
    </source>
</evidence>
<dbReference type="OrthoDB" id="100605at2"/>
<dbReference type="STRING" id="1068978.AMETH_4533"/>
<comment type="similarity">
    <text evidence="3">Belongs to the peptidase M1 family.</text>
</comment>
<reference evidence="17 18" key="1">
    <citation type="submission" date="2014-07" db="EMBL/GenBank/DDBJ databases">
        <title>Whole Genome Sequence of the Amycolatopsis methanolica 239.</title>
        <authorList>
            <person name="Tang B."/>
        </authorList>
    </citation>
    <scope>NUCLEOTIDE SEQUENCE [LARGE SCALE GENOMIC DNA]</scope>
    <source>
        <strain evidence="17 18">239</strain>
    </source>
</reference>
<dbReference type="PANTHER" id="PTHR11533:SF174">
    <property type="entry name" value="PUROMYCIN-SENSITIVE AMINOPEPTIDASE-RELATED"/>
    <property type="match status" value="1"/>
</dbReference>
<dbReference type="PATRIC" id="fig|1068978.7.peg.4866"/>
<evidence type="ECO:0000259" key="14">
    <source>
        <dbReference type="Pfam" id="PF01433"/>
    </source>
</evidence>
<evidence type="ECO:0000256" key="1">
    <source>
        <dbReference type="ARBA" id="ARBA00000098"/>
    </source>
</evidence>
<dbReference type="Gene3D" id="2.60.40.1730">
    <property type="entry name" value="tricorn interacting facor f3 domain"/>
    <property type="match status" value="1"/>
</dbReference>
<evidence type="ECO:0000259" key="15">
    <source>
        <dbReference type="Pfam" id="PF11838"/>
    </source>
</evidence>
<evidence type="ECO:0000256" key="7">
    <source>
        <dbReference type="ARBA" id="ARBA00022670"/>
    </source>
</evidence>
<dbReference type="GO" id="GO:0005615">
    <property type="term" value="C:extracellular space"/>
    <property type="evidence" value="ECO:0007669"/>
    <property type="project" value="TreeGrafter"/>
</dbReference>
<dbReference type="EC" id="3.4.11.2" evidence="4"/>
<dbReference type="PANTHER" id="PTHR11533">
    <property type="entry name" value="PROTEASE M1 ZINC METALLOPROTEASE"/>
    <property type="match status" value="1"/>
</dbReference>
<evidence type="ECO:0000256" key="6">
    <source>
        <dbReference type="ARBA" id="ARBA00022438"/>
    </source>
</evidence>
<dbReference type="InterPro" id="IPR027268">
    <property type="entry name" value="Peptidase_M4/M1_CTD_sf"/>
</dbReference>
<keyword evidence="8" id="KW-0479">Metal-binding</keyword>
<evidence type="ECO:0000256" key="3">
    <source>
        <dbReference type="ARBA" id="ARBA00010136"/>
    </source>
</evidence>
<dbReference type="Proteomes" id="UP000062973">
    <property type="component" value="Chromosome"/>
</dbReference>
<evidence type="ECO:0000256" key="5">
    <source>
        <dbReference type="ARBA" id="ARBA00015611"/>
    </source>
</evidence>
<dbReference type="InterPro" id="IPR014782">
    <property type="entry name" value="Peptidase_M1_dom"/>
</dbReference>
<evidence type="ECO:0000256" key="2">
    <source>
        <dbReference type="ARBA" id="ARBA00001947"/>
    </source>
</evidence>
<dbReference type="SUPFAM" id="SSF63737">
    <property type="entry name" value="Leukotriene A4 hydrolase N-terminal domain"/>
    <property type="match status" value="1"/>
</dbReference>
<dbReference type="GO" id="GO:0008270">
    <property type="term" value="F:zinc ion binding"/>
    <property type="evidence" value="ECO:0007669"/>
    <property type="project" value="InterPro"/>
</dbReference>
<dbReference type="GO" id="GO:0016020">
    <property type="term" value="C:membrane"/>
    <property type="evidence" value="ECO:0007669"/>
    <property type="project" value="TreeGrafter"/>
</dbReference>
<dbReference type="Gene3D" id="1.10.390.10">
    <property type="entry name" value="Neutral Protease Domain 2"/>
    <property type="match status" value="1"/>
</dbReference>
<protein>
    <recommendedName>
        <fullName evidence="5">Aminopeptidase N</fullName>
        <ecNumber evidence="4">3.4.11.2</ecNumber>
    </recommendedName>
    <alternativeName>
        <fullName evidence="12">Alanine aminopeptidase</fullName>
    </alternativeName>
    <alternativeName>
        <fullName evidence="13">Lysyl aminopeptidase</fullName>
    </alternativeName>
</protein>
<keyword evidence="18" id="KW-1185">Reference proteome</keyword>
<evidence type="ECO:0000256" key="12">
    <source>
        <dbReference type="ARBA" id="ARBA00029811"/>
    </source>
</evidence>
<dbReference type="GO" id="GO:0043171">
    <property type="term" value="P:peptide catabolic process"/>
    <property type="evidence" value="ECO:0007669"/>
    <property type="project" value="TreeGrafter"/>
</dbReference>
<accession>A0A076N1B7</accession>
<evidence type="ECO:0000256" key="4">
    <source>
        <dbReference type="ARBA" id="ARBA00012564"/>
    </source>
</evidence>
<comment type="catalytic activity">
    <reaction evidence="1">
        <text>Release of an N-terminal amino acid, Xaa-|-Yaa- from a peptide, amide or arylamide. Xaa is preferably Ala, but may be most amino acids including Pro (slow action). When a terminal hydrophobic residue is followed by a prolyl residue, the two may be released as an intact Xaa-Pro dipeptide.</text>
        <dbReference type="EC" id="3.4.11.2"/>
    </reaction>
</comment>
<keyword evidence="9" id="KW-0378">Hydrolase</keyword>
<dbReference type="Pfam" id="PF17900">
    <property type="entry name" value="Peptidase_M1_N"/>
    <property type="match status" value="1"/>
</dbReference>
<dbReference type="InterPro" id="IPR050344">
    <property type="entry name" value="Peptidase_M1_aminopeptidases"/>
</dbReference>
<dbReference type="RefSeq" id="WP_017983455.1">
    <property type="nucleotide sequence ID" value="NZ_AQUL01000001.1"/>
</dbReference>
<feature type="domain" description="Aminopeptidase N-like N-terminal" evidence="16">
    <location>
        <begin position="110"/>
        <end position="196"/>
    </location>
</feature>
<dbReference type="GO" id="GO:0070006">
    <property type="term" value="F:metalloaminopeptidase activity"/>
    <property type="evidence" value="ECO:0007669"/>
    <property type="project" value="TreeGrafter"/>
</dbReference>
<dbReference type="CDD" id="cd09602">
    <property type="entry name" value="M1_APN"/>
    <property type="match status" value="1"/>
</dbReference>
<evidence type="ECO:0000256" key="9">
    <source>
        <dbReference type="ARBA" id="ARBA00022801"/>
    </source>
</evidence>
<dbReference type="NCBIfam" id="TIGR02412">
    <property type="entry name" value="pepN_strep_liv"/>
    <property type="match status" value="1"/>
</dbReference>
<dbReference type="HOGENOM" id="CLU_007335_1_1_11"/>
<name>A0A076N1B7_AMYME</name>
<evidence type="ECO:0000256" key="13">
    <source>
        <dbReference type="ARBA" id="ARBA00031533"/>
    </source>
</evidence>
<keyword evidence="7" id="KW-0645">Protease</keyword>
<dbReference type="InterPro" id="IPR024571">
    <property type="entry name" value="ERAP1-like_C_dom"/>
</dbReference>
<keyword evidence="10" id="KW-0862">Zinc</keyword>
<dbReference type="GO" id="GO:0005737">
    <property type="term" value="C:cytoplasm"/>
    <property type="evidence" value="ECO:0007669"/>
    <property type="project" value="TreeGrafter"/>
</dbReference>
<dbReference type="Pfam" id="PF11838">
    <property type="entry name" value="ERAP1_C"/>
    <property type="match status" value="1"/>
</dbReference>